<name>A0A165Y2U4_9AGAM</name>
<accession>A0A165Y2U4</accession>
<evidence type="ECO:0000313" key="1">
    <source>
        <dbReference type="EMBL" id="KZT32818.1"/>
    </source>
</evidence>
<keyword evidence="2" id="KW-1185">Reference proteome</keyword>
<dbReference type="Proteomes" id="UP000076798">
    <property type="component" value="Unassembled WGS sequence"/>
</dbReference>
<dbReference type="OrthoDB" id="2994434at2759"/>
<evidence type="ECO:0000313" key="2">
    <source>
        <dbReference type="Proteomes" id="UP000076798"/>
    </source>
</evidence>
<gene>
    <name evidence="1" type="ORF">SISSUDRAFT_1066632</name>
</gene>
<proteinExistence type="predicted"/>
<protein>
    <submittedName>
        <fullName evidence="1">Uncharacterized protein</fullName>
    </submittedName>
</protein>
<dbReference type="AlphaFoldDB" id="A0A165Y2U4"/>
<dbReference type="EMBL" id="KV428292">
    <property type="protein sequence ID" value="KZT32818.1"/>
    <property type="molecule type" value="Genomic_DNA"/>
</dbReference>
<reference evidence="1 2" key="1">
    <citation type="journal article" date="2016" name="Mol. Biol. Evol.">
        <title>Comparative Genomics of Early-Diverging Mushroom-Forming Fungi Provides Insights into the Origins of Lignocellulose Decay Capabilities.</title>
        <authorList>
            <person name="Nagy L.G."/>
            <person name="Riley R."/>
            <person name="Tritt A."/>
            <person name="Adam C."/>
            <person name="Daum C."/>
            <person name="Floudas D."/>
            <person name="Sun H."/>
            <person name="Yadav J.S."/>
            <person name="Pangilinan J."/>
            <person name="Larsson K.H."/>
            <person name="Matsuura K."/>
            <person name="Barry K."/>
            <person name="Labutti K."/>
            <person name="Kuo R."/>
            <person name="Ohm R.A."/>
            <person name="Bhattacharya S.S."/>
            <person name="Shirouzu T."/>
            <person name="Yoshinaga Y."/>
            <person name="Martin F.M."/>
            <person name="Grigoriev I.V."/>
            <person name="Hibbett D.S."/>
        </authorList>
    </citation>
    <scope>NUCLEOTIDE SEQUENCE [LARGE SCALE GENOMIC DNA]</scope>
    <source>
        <strain evidence="1 2">HHB10207 ss-3</strain>
    </source>
</reference>
<sequence>MFTYLEHNNLPTVDVAHGASRPLEAVRDALCDLILKYGLQDIFGVRLIHKHFDMHPGEVPVFRPVEVHGVCTAILMGPLSIDRQASFSGAHYAISSTGQLAAYEYTSEVSVGAPENHPEFVKAFETTLMAGGASRVFGLGVKPAWSKEVYTEFELGEYRSTIMVPKAIAPVDTDDIEIHTNWFSHANGEPAPHDYCAVELCQLHRQTSCVSTQSGSHRSAGINPDGPAQEVEDNAFRRALADSSTDLSKVVTQVISIFL</sequence>
<dbReference type="STRING" id="1314776.A0A165Y2U4"/>
<organism evidence="1 2">
    <name type="scientific">Sistotremastrum suecicum HHB10207 ss-3</name>
    <dbReference type="NCBI Taxonomy" id="1314776"/>
    <lineage>
        <taxon>Eukaryota</taxon>
        <taxon>Fungi</taxon>
        <taxon>Dikarya</taxon>
        <taxon>Basidiomycota</taxon>
        <taxon>Agaricomycotina</taxon>
        <taxon>Agaricomycetes</taxon>
        <taxon>Sistotremastrales</taxon>
        <taxon>Sistotremastraceae</taxon>
        <taxon>Sistotremastrum</taxon>
    </lineage>
</organism>